<sequence length="255" mass="26477">MTFTSTVVDPNASWVGFDPQVLTLWDGVNSDMDGIDANFVENVTIAKVGTSTWAVTSVPKNFPASGTIEVAEGTMELVGTNTLGGHNVRVAGGILNLLGADSIGTSLVEMAGGILKATSDDPPPAAPPSANLEIHLDAGSLAGDGLGDNDPVNLWTDQSGKGHNAWPADAINAPLYVESSAGLNGQPAVRFDGLDDGLELGDLSANFPTAATLFIVATINNDSAYNLFDTFKTDGNVVLVNNVDGWWRWDGNGYA</sequence>
<dbReference type="EMBL" id="LAZR01032252">
    <property type="protein sequence ID" value="KKL51438.1"/>
    <property type="molecule type" value="Genomic_DNA"/>
</dbReference>
<protein>
    <submittedName>
        <fullName evidence="1">Uncharacterized protein</fullName>
    </submittedName>
</protein>
<proteinExistence type="predicted"/>
<gene>
    <name evidence="1" type="ORF">LCGC14_2295500</name>
</gene>
<name>A0A0F9CPZ5_9ZZZZ</name>
<evidence type="ECO:0000313" key="1">
    <source>
        <dbReference type="EMBL" id="KKL51438.1"/>
    </source>
</evidence>
<organism evidence="1">
    <name type="scientific">marine sediment metagenome</name>
    <dbReference type="NCBI Taxonomy" id="412755"/>
    <lineage>
        <taxon>unclassified sequences</taxon>
        <taxon>metagenomes</taxon>
        <taxon>ecological metagenomes</taxon>
    </lineage>
</organism>
<feature type="non-terminal residue" evidence="1">
    <location>
        <position position="255"/>
    </location>
</feature>
<reference evidence="1" key="1">
    <citation type="journal article" date="2015" name="Nature">
        <title>Complex archaea that bridge the gap between prokaryotes and eukaryotes.</title>
        <authorList>
            <person name="Spang A."/>
            <person name="Saw J.H."/>
            <person name="Jorgensen S.L."/>
            <person name="Zaremba-Niedzwiedzka K."/>
            <person name="Martijn J."/>
            <person name="Lind A.E."/>
            <person name="van Eijk R."/>
            <person name="Schleper C."/>
            <person name="Guy L."/>
            <person name="Ettema T.J."/>
        </authorList>
    </citation>
    <scope>NUCLEOTIDE SEQUENCE</scope>
</reference>
<comment type="caution">
    <text evidence="1">The sequence shown here is derived from an EMBL/GenBank/DDBJ whole genome shotgun (WGS) entry which is preliminary data.</text>
</comment>
<accession>A0A0F9CPZ5</accession>
<dbReference type="AlphaFoldDB" id="A0A0F9CPZ5"/>